<evidence type="ECO:0000259" key="6">
    <source>
        <dbReference type="PROSITE" id="PS50016"/>
    </source>
</evidence>
<feature type="compositionally biased region" description="Basic and acidic residues" evidence="5">
    <location>
        <begin position="1341"/>
        <end position="1361"/>
    </location>
</feature>
<dbReference type="OMA" id="SHTHIPD"/>
<evidence type="ECO:0000256" key="4">
    <source>
        <dbReference type="PROSITE-ProRule" id="PRU00146"/>
    </source>
</evidence>
<feature type="compositionally biased region" description="Low complexity" evidence="5">
    <location>
        <begin position="1371"/>
        <end position="1385"/>
    </location>
</feature>
<proteinExistence type="predicted"/>
<organism evidence="8">
    <name type="scientific">Schizophyllum commune (strain H4-8 / FGSC 9210)</name>
    <name type="common">Split gill fungus</name>
    <dbReference type="NCBI Taxonomy" id="578458"/>
    <lineage>
        <taxon>Eukaryota</taxon>
        <taxon>Fungi</taxon>
        <taxon>Dikarya</taxon>
        <taxon>Basidiomycota</taxon>
        <taxon>Agaricomycotina</taxon>
        <taxon>Agaricomycetes</taxon>
        <taxon>Agaricomycetidae</taxon>
        <taxon>Agaricales</taxon>
        <taxon>Schizophyllaceae</taxon>
        <taxon>Schizophyllum</taxon>
    </lineage>
</organism>
<dbReference type="SUPFAM" id="SSF57903">
    <property type="entry name" value="FYVE/PHD zinc finger"/>
    <property type="match status" value="1"/>
</dbReference>
<feature type="compositionally biased region" description="Polar residues" evidence="5">
    <location>
        <begin position="1424"/>
        <end position="1434"/>
    </location>
</feature>
<evidence type="ECO:0000256" key="5">
    <source>
        <dbReference type="SAM" id="MobiDB-lite"/>
    </source>
</evidence>
<dbReference type="InterPro" id="IPR019787">
    <property type="entry name" value="Znf_PHD-finger"/>
</dbReference>
<dbReference type="EMBL" id="GL377303">
    <property type="protein sequence ID" value="EFJ00197.1"/>
    <property type="molecule type" value="Genomic_DNA"/>
</dbReference>
<keyword evidence="2 4" id="KW-0863">Zinc-finger</keyword>
<feature type="region of interest" description="Disordered" evidence="5">
    <location>
        <begin position="1296"/>
        <end position="1440"/>
    </location>
</feature>
<evidence type="ECO:0000256" key="1">
    <source>
        <dbReference type="ARBA" id="ARBA00022723"/>
    </source>
</evidence>
<feature type="region of interest" description="Disordered" evidence="5">
    <location>
        <begin position="744"/>
        <end position="803"/>
    </location>
</feature>
<protein>
    <recommendedName>
        <fullName evidence="6">PHD-type domain-containing protein</fullName>
    </recommendedName>
</protein>
<sequence length="1893" mass="209572">MFFPFQLPMGSQLLPTYTPDATSTSTAESYPAHSYPPPSYGAAQGATTTITPALGEELYVKQADGQFIPYNSRPLVNAHQQAAFSSAIAPQPVQTINPAVTPACASIPAPALASAPAPPAPTLAPALSSMVPLSSGPAISAQPDSTSFAAAASGAGVVQSAAAGKTPSAASMATPAVPHLADSRVGARSATDVVPEGRVSRTAAATPLAESFAWDPFIDGYQVLELTLDQHESCKAQVHWAMQTGGGPTSEKQGTQTSTTWEGGFYRRRRCLGAIHCNNPNCSLVGRPATEKAVTAKRVAELCRCGSSRRLIPCDVELRSWQYRDGVHLVHTGTHHHGRPLPIHLTQSQRIELFDQFSKNPDKGPLALAVGHSGQDGVTSISPLLHNLSKVKAEKREYKRENTASFPREFSQFDTENPGVIVASQFSSEMVISMQTPYMRQQLVRVHTLASTVNGIVTDAAHKFWREKNTVLIISSVYSDTLHRWIPALITYANGQTAGHYAVHFETLFQSMQEECAIQGRILEDDMLANVVDFSEAQRLGFIQAYIAFRANNVNDLDDEFLVKELEGRAERLLKGCQQHFRAQVTRVSAISGVVSADQREDFKRRAGFLLDVNSYETFQGLADDLLRDFPNIKPWLEWWMRPVHAQMLFRCDRVMDEGLWEAIPDTTNAQESLHHKMYTALGAGNFSLLDGLRSLLRMAQFFEGQHSHVEQGGKITYGDPEPWKTAKAADGLSRRARVRLKELLKKKSSKDRREKAQLAVALRTKRRPLAHPRNDGRPKDTAKQLIPQRAQTQGSNLSMFDDASTDSAASITEFDSPALSPSPVSSQHRSAVPDELAGLRWLSNSCWLDAGLQALYYAITCSDHFNTSFVPRVDQRLLPHSESSPIHEFFRLIIDRYSAEHSGEDTVQSRAELEQRLDSHTAQFTNRRDLLRSSLVQSGTISASDSIFFPLPWLWTELRQHASLIGPPFSRGGITAQHTYFASASYKFRRCSGAVKGAKRMPHYQLAPHPRLSYHIELPNNRADAARYEFDISRVFKDFLKLPTKQPHFSDSSPCWRKRDDDLLCEGATCTDPDIVLSIPVVLAVTLNGVETAATRWSVPEHLYPHTRNTEDQSQGLVYDIVSMICFERKKEHYWVLFTPDGKAVYKHDGMHHRGRSILLPHATVGDTLAKTIDITPASDVWPQQIIYRLRGGSTAQQLFYNRRVDALESAVPDIILSQASGPWPESILSDSPPHLPYLPTATMHESRFRRVPLAEQDWRVPQRILVGDGEVLEYSEDPFGAFWEYVPVASVDHSSSSPVKAAKRRRESTASTVVTACDDGDTILPPLNKRSRPLTAGHELAEPAVKRENRSARTRKDEASSTSRHRARASAMSSKSVRVVAKSGRVKDPGASSSPRPQAGDEASEVQAGDPPAAPSLDAFTGANSKLPSDTSDTGDEEQSRMCCRCGLTGDADELLARADSVKHGPVIQCDICRAWSHMACQRDGFASLLQRSQSFKCDNCSLAPLLPQSSNEGAFYDGLKSKAKKRGGVKSRLTGRIGQGCLIRDNTQSVFWYPARIIDYDSMRMEWTVMLWRGRHFCPSETKRGLLRTVALPNIVDELWQQREERRKIRVEPPPGWESLDAEDIITSFRDFPFTTAIDKVLKPHRALLTDMLLDGLDSSSAAVQASPCMIYLKEQSMQKSRDKLTIAKGSIPLEGPLSPEERARIANWIWCMVPGAQEGLLALEWLGKATMAHAELLVIAANRQISLEDAWSAKKTERWSSRRAQSAVDVDLECLRIFERKLFEKSEASGPAGNWQWGLDAGPHQHGWNPDMDYTQCKGTWTKGDTEEDELDRLPGDGWKDASAAELQCEPAPKKLRRSGSKPTQGVTLPLPAFRTTRSRTKAHELEGA</sequence>
<evidence type="ECO:0000256" key="2">
    <source>
        <dbReference type="ARBA" id="ARBA00022771"/>
    </source>
</evidence>
<dbReference type="InterPro" id="IPR011011">
    <property type="entry name" value="Znf_FYVE_PHD"/>
</dbReference>
<keyword evidence="3" id="KW-0862">Zinc</keyword>
<feature type="domain" description="PHD-type" evidence="6">
    <location>
        <begin position="1442"/>
        <end position="1506"/>
    </location>
</feature>
<feature type="region of interest" description="Disordered" evidence="5">
    <location>
        <begin position="1824"/>
        <end position="1893"/>
    </location>
</feature>
<dbReference type="HOGENOM" id="CLU_004051_0_0_1"/>
<dbReference type="GO" id="GO:0008270">
    <property type="term" value="F:zinc ion binding"/>
    <property type="evidence" value="ECO:0007669"/>
    <property type="project" value="UniProtKB-KW"/>
</dbReference>
<evidence type="ECO:0000313" key="7">
    <source>
        <dbReference type="EMBL" id="EFJ00197.1"/>
    </source>
</evidence>
<feature type="compositionally biased region" description="Basic and acidic residues" evidence="5">
    <location>
        <begin position="773"/>
        <end position="783"/>
    </location>
</feature>
<keyword evidence="1" id="KW-0479">Metal-binding</keyword>
<name>D8PWE0_SCHCM</name>
<dbReference type="CDD" id="cd15489">
    <property type="entry name" value="PHD_SF"/>
    <property type="match status" value="1"/>
</dbReference>
<keyword evidence="8" id="KW-1185">Reference proteome</keyword>
<dbReference type="PROSITE" id="PS50016">
    <property type="entry name" value="ZF_PHD_2"/>
    <property type="match status" value="1"/>
</dbReference>
<feature type="compositionally biased region" description="Polar residues" evidence="5">
    <location>
        <begin position="790"/>
        <end position="799"/>
    </location>
</feature>
<dbReference type="Proteomes" id="UP000007431">
    <property type="component" value="Unassembled WGS sequence"/>
</dbReference>
<dbReference type="InterPro" id="IPR013083">
    <property type="entry name" value="Znf_RING/FYVE/PHD"/>
</dbReference>
<dbReference type="VEuPathDB" id="FungiDB:SCHCODRAFT_02695239"/>
<reference evidence="7 8" key="1">
    <citation type="journal article" date="2010" name="Nat. Biotechnol.">
        <title>Genome sequence of the model mushroom Schizophyllum commune.</title>
        <authorList>
            <person name="Ohm R.A."/>
            <person name="de Jong J.F."/>
            <person name="Lugones L.G."/>
            <person name="Aerts A."/>
            <person name="Kothe E."/>
            <person name="Stajich J.E."/>
            <person name="de Vries R.P."/>
            <person name="Record E."/>
            <person name="Levasseur A."/>
            <person name="Baker S.E."/>
            <person name="Bartholomew K.A."/>
            <person name="Coutinho P.M."/>
            <person name="Erdmann S."/>
            <person name="Fowler T.J."/>
            <person name="Gathman A.C."/>
            <person name="Lombard V."/>
            <person name="Henrissat B."/>
            <person name="Knabe N."/>
            <person name="Kuees U."/>
            <person name="Lilly W.W."/>
            <person name="Lindquist E."/>
            <person name="Lucas S."/>
            <person name="Magnuson J.K."/>
            <person name="Piumi F."/>
            <person name="Raudaskoski M."/>
            <person name="Salamov A."/>
            <person name="Schmutz J."/>
            <person name="Schwarze F.W.M.R."/>
            <person name="vanKuyk P.A."/>
            <person name="Horton J.S."/>
            <person name="Grigoriev I.V."/>
            <person name="Woesten H.A.B."/>
        </authorList>
    </citation>
    <scope>NUCLEOTIDE SEQUENCE [LARGE SCALE GENOMIC DNA]</scope>
    <source>
        <strain evidence="8">H4-8 / FGSC 9210</strain>
    </source>
</reference>
<evidence type="ECO:0000313" key="8">
    <source>
        <dbReference type="Proteomes" id="UP000007431"/>
    </source>
</evidence>
<dbReference type="InParanoid" id="D8PWE0"/>
<feature type="region of interest" description="Disordered" evidence="5">
    <location>
        <begin position="14"/>
        <end position="43"/>
    </location>
</feature>
<gene>
    <name evidence="7" type="ORF">SCHCODRAFT_232497</name>
</gene>
<evidence type="ECO:0000256" key="3">
    <source>
        <dbReference type="ARBA" id="ARBA00022833"/>
    </source>
</evidence>
<dbReference type="eggNOG" id="ENOG502S7P8">
    <property type="taxonomic scope" value="Eukaryota"/>
</dbReference>
<dbReference type="Gene3D" id="3.30.40.10">
    <property type="entry name" value="Zinc/RING finger domain, C3HC4 (zinc finger)"/>
    <property type="match status" value="1"/>
</dbReference>
<accession>D8PWE0</accession>
<feature type="compositionally biased region" description="Basic and acidic residues" evidence="5">
    <location>
        <begin position="744"/>
        <end position="757"/>
    </location>
</feature>
<feature type="compositionally biased region" description="Polar residues" evidence="5">
    <location>
        <begin position="14"/>
        <end position="28"/>
    </location>
</feature>